<reference evidence="1" key="2">
    <citation type="submission" date="2020-11" db="EMBL/GenBank/DDBJ databases">
        <title>Whole genome sequencing of Colletotrichum sp.</title>
        <authorList>
            <person name="Li H."/>
        </authorList>
    </citation>
    <scope>NUCLEOTIDE SEQUENCE</scope>
    <source>
        <strain evidence="1">CkLH20</strain>
    </source>
</reference>
<dbReference type="InterPro" id="IPR052780">
    <property type="entry name" value="AAA_Catabolism_Regulators"/>
</dbReference>
<keyword evidence="2" id="KW-1185">Reference proteome</keyword>
<organism evidence="1 2">
    <name type="scientific">Colletotrichum karsti</name>
    <dbReference type="NCBI Taxonomy" id="1095194"/>
    <lineage>
        <taxon>Eukaryota</taxon>
        <taxon>Fungi</taxon>
        <taxon>Dikarya</taxon>
        <taxon>Ascomycota</taxon>
        <taxon>Pezizomycotina</taxon>
        <taxon>Sordariomycetes</taxon>
        <taxon>Hypocreomycetidae</taxon>
        <taxon>Glomerellales</taxon>
        <taxon>Glomerellaceae</taxon>
        <taxon>Colletotrichum</taxon>
        <taxon>Colletotrichum boninense species complex</taxon>
    </lineage>
</organism>
<dbReference type="AlphaFoldDB" id="A0A9P6LLG0"/>
<reference evidence="1" key="1">
    <citation type="submission" date="2020-03" db="EMBL/GenBank/DDBJ databases">
        <authorList>
            <person name="He L."/>
        </authorList>
    </citation>
    <scope>NUCLEOTIDE SEQUENCE</scope>
    <source>
        <strain evidence="1">CkLH20</strain>
    </source>
</reference>
<accession>A0A9P6LLG0</accession>
<dbReference type="Proteomes" id="UP000781932">
    <property type="component" value="Unassembled WGS sequence"/>
</dbReference>
<name>A0A9P6LLG0_9PEZI</name>
<proteinExistence type="predicted"/>
<evidence type="ECO:0000313" key="1">
    <source>
        <dbReference type="EMBL" id="KAF9880394.1"/>
    </source>
</evidence>
<dbReference type="PANTHER" id="PTHR31644">
    <property type="entry name" value="TRANSCRIPTIONAL ACTIVATOR ARO80-RELATED"/>
    <property type="match status" value="1"/>
</dbReference>
<evidence type="ECO:0000313" key="2">
    <source>
        <dbReference type="Proteomes" id="UP000781932"/>
    </source>
</evidence>
<gene>
    <name evidence="1" type="ORF">CkaCkLH20_02348</name>
</gene>
<dbReference type="GeneID" id="62158141"/>
<sequence length="204" mass="22768">MNSLRILSTLDPKNELCYLPSRYYLYGVYAAVFLHKANSADAIQPESQREEARRLAISFADAMEEAASTESHIGSRCSRMLKALWCPRDRGVSGDIHVCLSSSNTKRPPTREPSRNANDSVQISQSFEESNIIDLGSLRDTNSNVFNTPGLGQGLSTMDEYMFAPFMPDFNDLELGNIDDILGEHFSEKRWEMGQDEAGTGECL</sequence>
<dbReference type="GO" id="GO:0000981">
    <property type="term" value="F:DNA-binding transcription factor activity, RNA polymerase II-specific"/>
    <property type="evidence" value="ECO:0007669"/>
    <property type="project" value="TreeGrafter"/>
</dbReference>
<protein>
    <submittedName>
        <fullName evidence="1">Uncharacterized protein</fullName>
    </submittedName>
</protein>
<dbReference type="PANTHER" id="PTHR31644:SF1">
    <property type="entry name" value="ZN(II)2CYS6 TRANSCRIPTION FACTOR (EUROFUNG)"/>
    <property type="match status" value="1"/>
</dbReference>
<dbReference type="OrthoDB" id="5242857at2759"/>
<comment type="caution">
    <text evidence="1">The sequence shown here is derived from an EMBL/GenBank/DDBJ whole genome shotgun (WGS) entry which is preliminary data.</text>
</comment>
<dbReference type="EMBL" id="JAATWM020000005">
    <property type="protein sequence ID" value="KAF9880394.1"/>
    <property type="molecule type" value="Genomic_DNA"/>
</dbReference>
<dbReference type="RefSeq" id="XP_038749855.1">
    <property type="nucleotide sequence ID" value="XM_038885067.1"/>
</dbReference>
<dbReference type="GO" id="GO:0005634">
    <property type="term" value="C:nucleus"/>
    <property type="evidence" value="ECO:0007669"/>
    <property type="project" value="TreeGrafter"/>
</dbReference>